<dbReference type="Proteomes" id="UP000608955">
    <property type="component" value="Unassembled WGS sequence"/>
</dbReference>
<comment type="caution">
    <text evidence="3">The sequence shown here is derived from an EMBL/GenBank/DDBJ whole genome shotgun (WGS) entry which is preliminary data.</text>
</comment>
<protein>
    <recommendedName>
        <fullName evidence="5">Hydrolase</fullName>
    </recommendedName>
</protein>
<dbReference type="EMBL" id="BMVF01000003">
    <property type="protein sequence ID" value="GHD86003.1"/>
    <property type="molecule type" value="Genomic_DNA"/>
</dbReference>
<sequence length="486" mass="49397">MPGSRRSRRQVTTALAGFGLLLASAALQFGAGAAPAHAATTTHRVLFDNAHAETAGNADWIISTSQPDPLGENPSPSAETDWTGALSSWGVALQKTGAYSLKTLPSGSSLSYGGSSSTDLSNFDTLVLPEPNTLFTSAEKTAIMNFVKNGGGLFMISDHTGSDRNNDGADSVKILNDLMSNNSVDSTDPFGFSIDALNIASGYPAAINDSTDPVLHGSFGTVTKSLFANGTTATLKPSDNSAVKGLVYRTGYSGNTGAFFVTSAFGSGRVAFWGDSSPIDDGTGQAGNTLYDGWNDPGATNAALALNATAWLAGSGTTTGGGGGGGGGTCTAAQLLGNSGFESGNTVWSASSGVITNDSGEPARTGSYKAWLDGYGSAHTDTLAQTVTIPAGCTTAALSFYLHVDTAETTTTKAYDTLKVQVLDSSGSVLATPATYSNLDAGSGYTRRSLDLSGYAGRTVTVSFTGTEGSTLQTSFVVDDTALDVS</sequence>
<evidence type="ECO:0000313" key="4">
    <source>
        <dbReference type="Proteomes" id="UP000608955"/>
    </source>
</evidence>
<feature type="chain" id="PRO_5037458436" description="Hydrolase" evidence="2">
    <location>
        <begin position="39"/>
        <end position="486"/>
    </location>
</feature>
<gene>
    <name evidence="3" type="ORF">GCM10010508_11800</name>
</gene>
<feature type="signal peptide" evidence="2">
    <location>
        <begin position="1"/>
        <end position="38"/>
    </location>
</feature>
<evidence type="ECO:0008006" key="5">
    <source>
        <dbReference type="Google" id="ProtNLM"/>
    </source>
</evidence>
<evidence type="ECO:0000256" key="1">
    <source>
        <dbReference type="SAM" id="MobiDB-lite"/>
    </source>
</evidence>
<dbReference type="RefSeq" id="WP_190176648.1">
    <property type="nucleotide sequence ID" value="NZ_BMVF01000003.1"/>
</dbReference>
<dbReference type="InterPro" id="IPR029062">
    <property type="entry name" value="Class_I_gatase-like"/>
</dbReference>
<dbReference type="Gene3D" id="2.60.120.260">
    <property type="entry name" value="Galactose-binding domain-like"/>
    <property type="match status" value="1"/>
</dbReference>
<reference evidence="3" key="1">
    <citation type="journal article" date="2014" name="Int. J. Syst. Evol. Microbiol.">
        <title>Complete genome sequence of Corynebacterium casei LMG S-19264T (=DSM 44701T), isolated from a smear-ripened cheese.</title>
        <authorList>
            <consortium name="US DOE Joint Genome Institute (JGI-PGF)"/>
            <person name="Walter F."/>
            <person name="Albersmeier A."/>
            <person name="Kalinowski J."/>
            <person name="Ruckert C."/>
        </authorList>
    </citation>
    <scope>NUCLEOTIDE SEQUENCE</scope>
    <source>
        <strain evidence="3">JCM 4654</strain>
    </source>
</reference>
<proteinExistence type="predicted"/>
<dbReference type="Gene3D" id="3.40.50.880">
    <property type="match status" value="1"/>
</dbReference>
<reference evidence="3" key="2">
    <citation type="submission" date="2020-09" db="EMBL/GenBank/DDBJ databases">
        <authorList>
            <person name="Sun Q."/>
            <person name="Ohkuma M."/>
        </authorList>
    </citation>
    <scope>NUCLEOTIDE SEQUENCE</scope>
    <source>
        <strain evidence="3">JCM 4654</strain>
    </source>
</reference>
<organism evidence="3 4">
    <name type="scientific">Streptomyces naganishii JCM 4654</name>
    <dbReference type="NCBI Taxonomy" id="1306179"/>
    <lineage>
        <taxon>Bacteria</taxon>
        <taxon>Bacillati</taxon>
        <taxon>Actinomycetota</taxon>
        <taxon>Actinomycetes</taxon>
        <taxon>Kitasatosporales</taxon>
        <taxon>Streptomycetaceae</taxon>
        <taxon>Streptomyces</taxon>
    </lineage>
</organism>
<dbReference type="AlphaFoldDB" id="A0A918Y0V2"/>
<dbReference type="PROSITE" id="PS51318">
    <property type="entry name" value="TAT"/>
    <property type="match status" value="1"/>
</dbReference>
<feature type="region of interest" description="Disordered" evidence="1">
    <location>
        <begin position="61"/>
        <end position="81"/>
    </location>
</feature>
<accession>A0A918Y0V2</accession>
<dbReference type="SUPFAM" id="SSF52317">
    <property type="entry name" value="Class I glutamine amidotransferase-like"/>
    <property type="match status" value="1"/>
</dbReference>
<dbReference type="InterPro" id="IPR006311">
    <property type="entry name" value="TAT_signal"/>
</dbReference>
<name>A0A918Y0V2_9ACTN</name>
<evidence type="ECO:0000256" key="2">
    <source>
        <dbReference type="SAM" id="SignalP"/>
    </source>
</evidence>
<evidence type="ECO:0000313" key="3">
    <source>
        <dbReference type="EMBL" id="GHD86003.1"/>
    </source>
</evidence>
<keyword evidence="2" id="KW-0732">Signal</keyword>
<keyword evidence="4" id="KW-1185">Reference proteome</keyword>